<evidence type="ECO:0000256" key="3">
    <source>
        <dbReference type="ARBA" id="ARBA00022761"/>
    </source>
</evidence>
<reference evidence="8" key="2">
    <citation type="submission" date="2017-06" db="EMBL/GenBank/DDBJ databases">
        <title>WGS assembly of Brachypodium distachyon.</title>
        <authorList>
            <consortium name="The International Brachypodium Initiative"/>
            <person name="Lucas S."/>
            <person name="Harmon-Smith M."/>
            <person name="Lail K."/>
            <person name="Tice H."/>
            <person name="Grimwood J."/>
            <person name="Bruce D."/>
            <person name="Barry K."/>
            <person name="Shu S."/>
            <person name="Lindquist E."/>
            <person name="Wang M."/>
            <person name="Pitluck S."/>
            <person name="Vogel J.P."/>
            <person name="Garvin D.F."/>
            <person name="Mockler T.C."/>
            <person name="Schmutz J."/>
            <person name="Rokhsar D."/>
            <person name="Bevan M.W."/>
        </authorList>
    </citation>
    <scope>NUCLEOTIDE SEQUENCE</scope>
    <source>
        <strain evidence="8">Bd21</strain>
    </source>
</reference>
<evidence type="ECO:0000313" key="10">
    <source>
        <dbReference type="Proteomes" id="UP000008810"/>
    </source>
</evidence>
<evidence type="ECO:0000256" key="5">
    <source>
        <dbReference type="ARBA" id="ARBA00041747"/>
    </source>
</evidence>
<dbReference type="InterPro" id="IPR036312">
    <property type="entry name" value="Bifun_inhib/LTP/seed_sf"/>
</dbReference>
<keyword evidence="4" id="KW-0708">Seed storage protein</keyword>
<evidence type="ECO:0000259" key="7">
    <source>
        <dbReference type="Pfam" id="PF13016"/>
    </source>
</evidence>
<evidence type="ECO:0000256" key="4">
    <source>
        <dbReference type="ARBA" id="ARBA00023129"/>
    </source>
</evidence>
<dbReference type="InParanoid" id="A0A2K2DCL4"/>
<dbReference type="Gene3D" id="1.10.110.10">
    <property type="entry name" value="Plant lipid-transfer and hydrophobic proteins"/>
    <property type="match status" value="1"/>
</dbReference>
<protein>
    <recommendedName>
        <fullName evidence="5">Prolamin</fullName>
    </recommendedName>
</protein>
<comment type="similarity">
    <text evidence="1">Belongs to the gliadin/glutenin family.</text>
</comment>
<reference evidence="8 9" key="1">
    <citation type="journal article" date="2010" name="Nature">
        <title>Genome sequencing and analysis of the model grass Brachypodium distachyon.</title>
        <authorList>
            <consortium name="International Brachypodium Initiative"/>
        </authorList>
    </citation>
    <scope>NUCLEOTIDE SEQUENCE [LARGE SCALE GENOMIC DNA]</scope>
    <source>
        <strain evidence="8 9">Bd21</strain>
    </source>
</reference>
<dbReference type="InterPro" id="IPR001954">
    <property type="entry name" value="Glia_glutenin"/>
</dbReference>
<gene>
    <name evidence="8" type="ORF">BRADI_2g38530v3</name>
</gene>
<proteinExistence type="inferred from homology"/>
<keyword evidence="10" id="KW-1185">Reference proteome</keyword>
<evidence type="ECO:0000313" key="9">
    <source>
        <dbReference type="EnsemblPlants" id="PNT72024"/>
    </source>
</evidence>
<feature type="region of interest" description="Disordered" evidence="6">
    <location>
        <begin position="74"/>
        <end position="99"/>
    </location>
</feature>
<reference evidence="9" key="3">
    <citation type="submission" date="2018-08" db="UniProtKB">
        <authorList>
            <consortium name="EnsemblPlants"/>
        </authorList>
    </citation>
    <scope>IDENTIFICATION</scope>
    <source>
        <strain evidence="9">cv. Bd21</strain>
    </source>
</reference>
<accession>A0A2K2DCL4</accession>
<evidence type="ECO:0000313" key="8">
    <source>
        <dbReference type="EMBL" id="PNT72024.1"/>
    </source>
</evidence>
<dbReference type="STRING" id="15368.A0A2K2DCL4"/>
<dbReference type="Gramene" id="PNT72024">
    <property type="protein sequence ID" value="PNT72024"/>
    <property type="gene ID" value="BRADI_2g38530v3"/>
</dbReference>
<dbReference type="ExpressionAtlas" id="A0A2K2DCL4">
    <property type="expression patterns" value="baseline and differential"/>
</dbReference>
<dbReference type="PANTHER" id="PTHR33454:SF7">
    <property type="entry name" value="ALPHA_BETA-GLIADIN MM1"/>
    <property type="match status" value="1"/>
</dbReference>
<feature type="domain" description="Bifunctional inhibitor/plant lipid transfer protein/seed storage helical" evidence="7">
    <location>
        <begin position="113"/>
        <end position="178"/>
    </location>
</feature>
<evidence type="ECO:0000256" key="1">
    <source>
        <dbReference type="ARBA" id="ARBA00007506"/>
    </source>
</evidence>
<name>A0A2K2DCL4_BRADI</name>
<evidence type="ECO:0000256" key="6">
    <source>
        <dbReference type="SAM" id="MobiDB-lite"/>
    </source>
</evidence>
<dbReference type="EnsemblPlants" id="PNT72024">
    <property type="protein sequence ID" value="PNT72024"/>
    <property type="gene ID" value="BRADI_2g38530v3"/>
</dbReference>
<evidence type="ECO:0000256" key="2">
    <source>
        <dbReference type="ARBA" id="ARBA00022737"/>
    </source>
</evidence>
<keyword evidence="2" id="KW-0677">Repeat</keyword>
<dbReference type="Proteomes" id="UP000008810">
    <property type="component" value="Chromosome 2"/>
</dbReference>
<dbReference type="SUPFAM" id="SSF47699">
    <property type="entry name" value="Bifunctional inhibitor/lipid-transfer protein/seed storage 2S albumin"/>
    <property type="match status" value="1"/>
</dbReference>
<dbReference type="PANTHER" id="PTHR33454">
    <property type="entry name" value="PROLAMIN PPROL 14P"/>
    <property type="match status" value="1"/>
</dbReference>
<organism evidence="8">
    <name type="scientific">Brachypodium distachyon</name>
    <name type="common">Purple false brome</name>
    <name type="synonym">Trachynia distachya</name>
    <dbReference type="NCBI Taxonomy" id="15368"/>
    <lineage>
        <taxon>Eukaryota</taxon>
        <taxon>Viridiplantae</taxon>
        <taxon>Streptophyta</taxon>
        <taxon>Embryophyta</taxon>
        <taxon>Tracheophyta</taxon>
        <taxon>Spermatophyta</taxon>
        <taxon>Magnoliopsida</taxon>
        <taxon>Liliopsida</taxon>
        <taxon>Poales</taxon>
        <taxon>Poaceae</taxon>
        <taxon>BOP clade</taxon>
        <taxon>Pooideae</taxon>
        <taxon>Stipodae</taxon>
        <taxon>Brachypodieae</taxon>
        <taxon>Brachypodium</taxon>
    </lineage>
</organism>
<dbReference type="Pfam" id="PF13016">
    <property type="entry name" value="Gliadin"/>
    <property type="match status" value="1"/>
</dbReference>
<keyword evidence="3" id="KW-0758">Storage protein</keyword>
<dbReference type="InterPro" id="IPR016140">
    <property type="entry name" value="Bifunc_inhib/LTP/seed_store"/>
</dbReference>
<dbReference type="AlphaFoldDB" id="A0A2K2DCL4"/>
<sequence>MIRDGWCHGSYKYGCTMNILLHQTILHTNTNTNTNTKSSSQHQSTMRTFLIFALLALAASTTIAQRETRCSQGMAQEKPWSVQPEQPCPHQQQDERQLQQGREQEVAPVWWRRQQQQQLYPCQDFLLQGCAAAPFQLRSQMLQQSSCRALQEQCCQQLALIPVQSRKQAIYQAVQAVFKQQLGQGQQGSLLYPQQQEQTLSTMCNNVYGPPYSPVTTSPFGVGAGH</sequence>
<dbReference type="PRINTS" id="PR00208">
    <property type="entry name" value="GLIADGLUTEN"/>
</dbReference>
<dbReference type="EMBL" id="CM000881">
    <property type="protein sequence ID" value="PNT72024.1"/>
    <property type="molecule type" value="Genomic_DNA"/>
</dbReference>
<dbReference type="GO" id="GO:0045735">
    <property type="term" value="F:nutrient reservoir activity"/>
    <property type="evidence" value="ECO:0007669"/>
    <property type="project" value="UniProtKB-KW"/>
</dbReference>